<feature type="compositionally biased region" description="Low complexity" evidence="1">
    <location>
        <begin position="127"/>
        <end position="137"/>
    </location>
</feature>
<feature type="compositionally biased region" description="Basic residues" evidence="1">
    <location>
        <begin position="110"/>
        <end position="126"/>
    </location>
</feature>
<organism evidence="3 4">
    <name type="scientific">Melanomma pulvis-pyrius CBS 109.77</name>
    <dbReference type="NCBI Taxonomy" id="1314802"/>
    <lineage>
        <taxon>Eukaryota</taxon>
        <taxon>Fungi</taxon>
        <taxon>Dikarya</taxon>
        <taxon>Ascomycota</taxon>
        <taxon>Pezizomycotina</taxon>
        <taxon>Dothideomycetes</taxon>
        <taxon>Pleosporomycetidae</taxon>
        <taxon>Pleosporales</taxon>
        <taxon>Melanommataceae</taxon>
        <taxon>Melanomma</taxon>
    </lineage>
</organism>
<dbReference type="InterPro" id="IPR036047">
    <property type="entry name" value="F-box-like_dom_sf"/>
</dbReference>
<name>A0A6A6XKT4_9PLEO</name>
<dbReference type="AlphaFoldDB" id="A0A6A6XKT4"/>
<dbReference type="EMBL" id="MU001813">
    <property type="protein sequence ID" value="KAF2797140.1"/>
    <property type="molecule type" value="Genomic_DNA"/>
</dbReference>
<feature type="region of interest" description="Disordered" evidence="1">
    <location>
        <begin position="1015"/>
        <end position="1054"/>
    </location>
</feature>
<accession>A0A6A6XKT4</accession>
<gene>
    <name evidence="3" type="ORF">K505DRAFT_358652</name>
</gene>
<feature type="compositionally biased region" description="Polar residues" evidence="1">
    <location>
        <begin position="213"/>
        <end position="230"/>
    </location>
</feature>
<feature type="compositionally biased region" description="Acidic residues" evidence="1">
    <location>
        <begin position="187"/>
        <end position="209"/>
    </location>
</feature>
<protein>
    <recommendedName>
        <fullName evidence="2">F-box domain-containing protein</fullName>
    </recommendedName>
</protein>
<evidence type="ECO:0000259" key="2">
    <source>
        <dbReference type="PROSITE" id="PS50181"/>
    </source>
</evidence>
<feature type="region of interest" description="Disordered" evidence="1">
    <location>
        <begin position="1"/>
        <end position="240"/>
    </location>
</feature>
<feature type="region of interest" description="Disordered" evidence="1">
    <location>
        <begin position="355"/>
        <end position="381"/>
    </location>
</feature>
<evidence type="ECO:0000313" key="4">
    <source>
        <dbReference type="Proteomes" id="UP000799757"/>
    </source>
</evidence>
<dbReference type="Proteomes" id="UP000799757">
    <property type="component" value="Unassembled WGS sequence"/>
</dbReference>
<evidence type="ECO:0000313" key="3">
    <source>
        <dbReference type="EMBL" id="KAF2797140.1"/>
    </source>
</evidence>
<feature type="compositionally biased region" description="Polar residues" evidence="1">
    <location>
        <begin position="96"/>
        <end position="107"/>
    </location>
</feature>
<dbReference type="SUPFAM" id="SSF81383">
    <property type="entry name" value="F-box domain"/>
    <property type="match status" value="1"/>
</dbReference>
<evidence type="ECO:0000256" key="1">
    <source>
        <dbReference type="SAM" id="MobiDB-lite"/>
    </source>
</evidence>
<feature type="domain" description="F-box" evidence="2">
    <location>
        <begin position="380"/>
        <end position="425"/>
    </location>
</feature>
<dbReference type="OrthoDB" id="4194555at2759"/>
<proteinExistence type="predicted"/>
<sequence length="1216" mass="136294">MADYEDPGDHEDPDDHANPFLDLFPLMSRRRPRTSPSESESKIESSQSKDPNRVMHQEQPVPRCSRRPSTGARVDQAVGSDFSGHLGTPSPEETTDTTNTSQLSDMSPSRGHRSRRIYNSRGRRRGMSSSRIMSPPRAVTNLWTEGDENQPPAQTTRPYSHPEPVLDFEPFLSYYKQQEEEVQQQQQDEDEKEEEQEDEDEDEDEEEVAEWPTYSNGNNNLSTRVSNANSAPAGGTPAAYQSEHEEYNRFILDSGVTREAAAHASRIRIAAFQRSGDNFENTDGRVVVSTLSTSGSAIALMLYRSEHPDPRANDVWPNFRNAAKQPIRYYTLKKDMKVPLAARKSKSTSLIESARPTKMLKRQEPDDSELLSDHHPAPPGWPPGQLPTELFEEIANHLNRDDIKSMRLVCREFDRHLSQVLFNTVVVPFNTEIYGMLGQDQEPDFKGKKKVWIEPKGLTWKNANGDEIYNGHGLDVFKGFGKHILRFGMSFEVNEDSLANPPEKSLTECHQSFWGSYNWPYEEYRRFEDVARLESAADETPKMKVAFSELTRVRELALSIDSGLGWLNGPDRSIRARIMPRPPEVFGTLKKLPDRRSQAQRELWEHIKSCHYEARSNIKQATLYKLEANRPLSELQGASAILEKQPEMPFLDSHIIHEAVPHNTTDSQAPASFDDPEVLRRFAVPPSSSSTGVLYSSEVLPTDAAQLTSPIIPANLTKAQKEWLMETEWAQRAFLSSYMLAIIDNPTTFCQVHTLNFSQLSDRYLSMLGRTDFWNALPNLTNVTFLVIPGWRTVHKDEAGFVETPKICPTTGLEPFYKLLKNIISERANIKKLTIGWVTGGEHAEGIYARNKLIFPAPIVTERTVFQQEEPALSDLLPVFPHVEALTLKNCWVTPDSLRHFVNKHDKLSLKTLVLNSVSLSAIIRDGHNYIPQLPFAGNPPVMVATLPQIGGGQAVVPAVQPVDPQQLLANNIHALHHQIQQLQGQPADTQLFALQGQLHNQIQLHGLLLTQTQNQNQPQGQNQAQQQQATQAPAAQPNAAHVNPPLPSDSIPNATTVLKEKPRIGSWLDMLDIISPGLNLSHFDSEFSVSDPDRITSLTSIQLISCGYVRLPYAPYDQSDIESQSRIPRNPLIAKKYSVLSPAMLYAKWALLGEIIQEVALNELVALNAAWDLETGWSDEEAAGAVEFDGLLPGGSGRFSGIIRKEDKLAEASAN</sequence>
<dbReference type="InterPro" id="IPR001810">
    <property type="entry name" value="F-box_dom"/>
</dbReference>
<dbReference type="PROSITE" id="PS50181">
    <property type="entry name" value="FBOX"/>
    <property type="match status" value="1"/>
</dbReference>
<feature type="compositionally biased region" description="Acidic residues" evidence="1">
    <location>
        <begin position="1"/>
        <end position="14"/>
    </location>
</feature>
<feature type="compositionally biased region" description="Low complexity" evidence="1">
    <location>
        <begin position="34"/>
        <end position="48"/>
    </location>
</feature>
<feature type="compositionally biased region" description="Basic and acidic residues" evidence="1">
    <location>
        <begin position="361"/>
        <end position="376"/>
    </location>
</feature>
<keyword evidence="4" id="KW-1185">Reference proteome</keyword>
<feature type="compositionally biased region" description="Low complexity" evidence="1">
    <location>
        <begin position="1015"/>
        <end position="1041"/>
    </location>
</feature>
<reference evidence="3" key="1">
    <citation type="journal article" date="2020" name="Stud. Mycol.">
        <title>101 Dothideomycetes genomes: a test case for predicting lifestyles and emergence of pathogens.</title>
        <authorList>
            <person name="Haridas S."/>
            <person name="Albert R."/>
            <person name="Binder M."/>
            <person name="Bloem J."/>
            <person name="Labutti K."/>
            <person name="Salamov A."/>
            <person name="Andreopoulos B."/>
            <person name="Baker S."/>
            <person name="Barry K."/>
            <person name="Bills G."/>
            <person name="Bluhm B."/>
            <person name="Cannon C."/>
            <person name="Castanera R."/>
            <person name="Culley D."/>
            <person name="Daum C."/>
            <person name="Ezra D."/>
            <person name="Gonzalez J."/>
            <person name="Henrissat B."/>
            <person name="Kuo A."/>
            <person name="Liang C."/>
            <person name="Lipzen A."/>
            <person name="Lutzoni F."/>
            <person name="Magnuson J."/>
            <person name="Mondo S."/>
            <person name="Nolan M."/>
            <person name="Ohm R."/>
            <person name="Pangilinan J."/>
            <person name="Park H.-J."/>
            <person name="Ramirez L."/>
            <person name="Alfaro M."/>
            <person name="Sun H."/>
            <person name="Tritt A."/>
            <person name="Yoshinaga Y."/>
            <person name="Zwiers L.-H."/>
            <person name="Turgeon B."/>
            <person name="Goodwin S."/>
            <person name="Spatafora J."/>
            <person name="Crous P."/>
            <person name="Grigoriev I."/>
        </authorList>
    </citation>
    <scope>NUCLEOTIDE SEQUENCE</scope>
    <source>
        <strain evidence="3">CBS 109.77</strain>
    </source>
</reference>